<sequence>MVSFTITACKLNSSGSMLGRVTLAFCKSCRFITTKAEGTNVRWFYASDVPIRKPFEPTYSIGDKEPQKFIPFSKNDSMRLERMFQLGLCAGSASNLKQIMVNEDHLFEVDLARKEMKPAYWEGPVYEVRRGLWFNSEHVPVRSDLASELEKHRQEFLADKSKHQESNNVDGEQGYRDVFSLSKKYKEGKMVLYADEQTAFVVPELYGGKMQLNWLRSNLAQAVQFGAYRVVRGVEADSSLTASVKKNVASEVQGTSKSLGKMTDLINWQIFGLLTGLNPLNSSKDSTNKVMEREVETDYTREKAADKEWRSNHRDVDHLVFCIHGIGQNLGKKYQYVNFAHTVNILRNNIKKMYSSSDKLKQVSKDNGHADWDENCRTQVIPITWRNKIGFNTDDLKVNTEDPDLPTLSDITVDGVKPLRKVLGDVVLDLLLYGESHYKHRILQEVAGQLNHLYSLYRARNPNFDGKVHILSHSLGSLLAFDILSNQDRYPLDFEVENFFSVGSPIGVFKLIQKTKIGHLKASSTEKVEHPQCQNFFNIFHVCDPVAYRVEPLIDRSFTDIQPAYVPHWTSNDITSKVLEIGGSLIANDSKKENSTTTMTDRQIQMLNKLNYSGRVDYSFLPNFLEVDLISAIKAHVSYFEDMDLAAFVLKQLLSQHRRVDTGLLAQKRSVVETD</sequence>
<dbReference type="GO" id="GO:0005737">
    <property type="term" value="C:cytoplasm"/>
    <property type="evidence" value="ECO:0007669"/>
    <property type="project" value="TreeGrafter"/>
</dbReference>
<dbReference type="EMBL" id="LT598447">
    <property type="protein sequence ID" value="SCV05612.1"/>
    <property type="molecule type" value="Genomic_DNA"/>
</dbReference>
<dbReference type="Pfam" id="PF02862">
    <property type="entry name" value="DDHD"/>
    <property type="match status" value="1"/>
</dbReference>
<dbReference type="InterPro" id="IPR004177">
    <property type="entry name" value="DDHD_dom"/>
</dbReference>
<dbReference type="Proteomes" id="UP000189911">
    <property type="component" value="Chromosome H"/>
</dbReference>
<name>A0A1G4KM30_9SACH</name>
<feature type="domain" description="DDHD" evidence="1">
    <location>
        <begin position="492"/>
        <end position="655"/>
    </location>
</feature>
<reference evidence="3" key="1">
    <citation type="submission" date="2016-03" db="EMBL/GenBank/DDBJ databases">
        <authorList>
            <person name="Devillers Hugo."/>
        </authorList>
    </citation>
    <scope>NUCLEOTIDE SEQUENCE [LARGE SCALE GENOMIC DNA]</scope>
</reference>
<keyword evidence="3" id="KW-1185">Reference proteome</keyword>
<dbReference type="InterPro" id="IPR055555">
    <property type="entry name" value="PA-PLA1_DUF7131"/>
</dbReference>
<dbReference type="InterPro" id="IPR029058">
    <property type="entry name" value="AB_hydrolase_fold"/>
</dbReference>
<accession>A0A1G4KM30</accession>
<dbReference type="PANTHER" id="PTHR23509">
    <property type="entry name" value="PA-PL1 PHOSPHOLIPASE FAMILY"/>
    <property type="match status" value="1"/>
</dbReference>
<dbReference type="PROSITE" id="PS51043">
    <property type="entry name" value="DDHD"/>
    <property type="match status" value="1"/>
</dbReference>
<gene>
    <name evidence="2" type="ORF">LANO_0H11320G</name>
</gene>
<dbReference type="SUPFAM" id="SSF53474">
    <property type="entry name" value="alpha/beta-Hydrolases"/>
    <property type="match status" value="1"/>
</dbReference>
<dbReference type="SMART" id="SM01127">
    <property type="entry name" value="DDHD"/>
    <property type="match status" value="1"/>
</dbReference>
<organism evidence="2 3">
    <name type="scientific">Lachancea nothofagi CBS 11611</name>
    <dbReference type="NCBI Taxonomy" id="1266666"/>
    <lineage>
        <taxon>Eukaryota</taxon>
        <taxon>Fungi</taxon>
        <taxon>Dikarya</taxon>
        <taxon>Ascomycota</taxon>
        <taxon>Saccharomycotina</taxon>
        <taxon>Saccharomycetes</taxon>
        <taxon>Saccharomycetales</taxon>
        <taxon>Saccharomycetaceae</taxon>
        <taxon>Lachancea</taxon>
    </lineage>
</organism>
<evidence type="ECO:0000313" key="2">
    <source>
        <dbReference type="EMBL" id="SCV05612.1"/>
    </source>
</evidence>
<protein>
    <submittedName>
        <fullName evidence="2">LANO_0H11320g1_1</fullName>
    </submittedName>
</protein>
<evidence type="ECO:0000259" key="1">
    <source>
        <dbReference type="PROSITE" id="PS51043"/>
    </source>
</evidence>
<evidence type="ECO:0000313" key="3">
    <source>
        <dbReference type="Proteomes" id="UP000189911"/>
    </source>
</evidence>
<dbReference type="GO" id="GO:0004620">
    <property type="term" value="F:phospholipase activity"/>
    <property type="evidence" value="ECO:0007669"/>
    <property type="project" value="TreeGrafter"/>
</dbReference>
<dbReference type="Pfam" id="PF23465">
    <property type="entry name" value="DUF7131"/>
    <property type="match status" value="1"/>
</dbReference>
<dbReference type="AlphaFoldDB" id="A0A1G4KM30"/>
<dbReference type="OrthoDB" id="69269at2759"/>
<dbReference type="Gene3D" id="3.40.50.1820">
    <property type="entry name" value="alpha/beta hydrolase"/>
    <property type="match status" value="1"/>
</dbReference>
<dbReference type="PANTHER" id="PTHR23509:SF10">
    <property type="entry name" value="LD21067P"/>
    <property type="match status" value="1"/>
</dbReference>
<proteinExistence type="predicted"/>
<dbReference type="InterPro" id="IPR057826">
    <property type="entry name" value="WWE_C20G8.02"/>
</dbReference>
<dbReference type="InterPro" id="IPR058055">
    <property type="entry name" value="PA-PLA1"/>
</dbReference>
<dbReference type="GO" id="GO:0046872">
    <property type="term" value="F:metal ion binding"/>
    <property type="evidence" value="ECO:0007669"/>
    <property type="project" value="InterPro"/>
</dbReference>
<dbReference type="Pfam" id="PF23463">
    <property type="entry name" value="WWE_2"/>
    <property type="match status" value="1"/>
</dbReference>